<accession>A0A8T8TBI3</accession>
<feature type="compositionally biased region" description="Polar residues" evidence="8">
    <location>
        <begin position="371"/>
        <end position="382"/>
    </location>
</feature>
<keyword evidence="1" id="KW-0132">Cell division</keyword>
<feature type="compositionally biased region" description="Low complexity" evidence="8">
    <location>
        <begin position="41"/>
        <end position="63"/>
    </location>
</feature>
<dbReference type="GO" id="GO:0045842">
    <property type="term" value="P:positive regulation of mitotic metaphase/anaphase transition"/>
    <property type="evidence" value="ECO:0007669"/>
    <property type="project" value="TreeGrafter"/>
</dbReference>
<dbReference type="GO" id="GO:0051301">
    <property type="term" value="P:cell division"/>
    <property type="evidence" value="ECO:0007669"/>
    <property type="project" value="UniProtKB-KW"/>
</dbReference>
<evidence type="ECO:0000313" key="9">
    <source>
        <dbReference type="EMBL" id="KAE8258834.1"/>
    </source>
</evidence>
<dbReference type="Pfam" id="PF12895">
    <property type="entry name" value="ANAPC3"/>
    <property type="match status" value="1"/>
</dbReference>
<evidence type="ECO:0000256" key="7">
    <source>
        <dbReference type="PROSITE-ProRule" id="PRU00339"/>
    </source>
</evidence>
<evidence type="ECO:0000256" key="3">
    <source>
        <dbReference type="ARBA" id="ARBA00022776"/>
    </source>
</evidence>
<dbReference type="AlphaFoldDB" id="A0A8T8TBI3"/>
<dbReference type="PANTHER" id="PTHR12558:SF9">
    <property type="entry name" value="CELL DIVISION CYCLE PROTEIN 16 HOMOLOG"/>
    <property type="match status" value="1"/>
</dbReference>
<evidence type="ECO:0000256" key="4">
    <source>
        <dbReference type="ARBA" id="ARBA00022786"/>
    </source>
</evidence>
<feature type="repeat" description="TPR" evidence="7">
    <location>
        <begin position="796"/>
        <end position="829"/>
    </location>
</feature>
<dbReference type="PANTHER" id="PTHR12558">
    <property type="entry name" value="CELL DIVISION CYCLE 16,23,27"/>
    <property type="match status" value="1"/>
</dbReference>
<dbReference type="SMART" id="SM00028">
    <property type="entry name" value="TPR"/>
    <property type="match status" value="7"/>
</dbReference>
<evidence type="ECO:0000256" key="6">
    <source>
        <dbReference type="ARBA" id="ARBA00023306"/>
    </source>
</evidence>
<comment type="caution">
    <text evidence="9">The sequence shown here is derived from an EMBL/GenBank/DDBJ whole genome shotgun (WGS) entry which is preliminary data.</text>
</comment>
<name>A0A8T8TBI3_9BASI</name>
<keyword evidence="4" id="KW-0833">Ubl conjugation pathway</keyword>
<proteinExistence type="predicted"/>
<feature type="compositionally biased region" description="Gly residues" evidence="8">
    <location>
        <begin position="18"/>
        <end position="28"/>
    </location>
</feature>
<dbReference type="Pfam" id="PF13424">
    <property type="entry name" value="TPR_12"/>
    <property type="match status" value="1"/>
</dbReference>
<dbReference type="GO" id="GO:0005737">
    <property type="term" value="C:cytoplasm"/>
    <property type="evidence" value="ECO:0007669"/>
    <property type="project" value="TreeGrafter"/>
</dbReference>
<keyword evidence="5 7" id="KW-0802">TPR repeat</keyword>
<dbReference type="InterPro" id="IPR019734">
    <property type="entry name" value="TPR_rpt"/>
</dbReference>
<feature type="compositionally biased region" description="Low complexity" evidence="8">
    <location>
        <begin position="388"/>
        <end position="397"/>
    </location>
</feature>
<feature type="repeat" description="TPR" evidence="7">
    <location>
        <begin position="837"/>
        <end position="870"/>
    </location>
</feature>
<evidence type="ECO:0000256" key="1">
    <source>
        <dbReference type="ARBA" id="ARBA00022618"/>
    </source>
</evidence>
<evidence type="ECO:0000313" key="10">
    <source>
        <dbReference type="Proteomes" id="UP000077521"/>
    </source>
</evidence>
<dbReference type="EMBL" id="LWDF02000055">
    <property type="protein sequence ID" value="KAE8258834.1"/>
    <property type="molecule type" value="Genomic_DNA"/>
</dbReference>
<organism evidence="9 10">
    <name type="scientific">Tilletia indica</name>
    <dbReference type="NCBI Taxonomy" id="43049"/>
    <lineage>
        <taxon>Eukaryota</taxon>
        <taxon>Fungi</taxon>
        <taxon>Dikarya</taxon>
        <taxon>Basidiomycota</taxon>
        <taxon>Ustilaginomycotina</taxon>
        <taxon>Exobasidiomycetes</taxon>
        <taxon>Tilletiales</taxon>
        <taxon>Tilletiaceae</taxon>
        <taxon>Tilletia</taxon>
    </lineage>
</organism>
<feature type="region of interest" description="Disordered" evidence="8">
    <location>
        <begin position="347"/>
        <end position="410"/>
    </location>
</feature>
<protein>
    <recommendedName>
        <fullName evidence="11">Cdc23 domain-containing protein</fullName>
    </recommendedName>
</protein>
<dbReference type="GO" id="GO:0005680">
    <property type="term" value="C:anaphase-promoting complex"/>
    <property type="evidence" value="ECO:0007669"/>
    <property type="project" value="UniProtKB-ARBA"/>
</dbReference>
<keyword evidence="2" id="KW-0677">Repeat</keyword>
<dbReference type="PROSITE" id="PS50005">
    <property type="entry name" value="TPR"/>
    <property type="match status" value="4"/>
</dbReference>
<feature type="compositionally biased region" description="Basic and acidic residues" evidence="8">
    <location>
        <begin position="261"/>
        <end position="278"/>
    </location>
</feature>
<feature type="repeat" description="TPR" evidence="7">
    <location>
        <begin position="871"/>
        <end position="904"/>
    </location>
</feature>
<sequence>MMNRLDLSSARTPFTPPGGSGPLNGGAGQAPAGPSRPSNRTAAPPTASFSPAPAGARAGPSAFSLGPAESSFSLMRDDPEASRSGLLGMSPLVFRAAGPTTHHHAGAAVSLGSPAGPSRATRVPGSMLGLTDPMMDNILPSSLGGAASMLPDDTSAVLMGDEDGQAGKAAMLQRMRMWRTDAMHHHLYDSAIFWGDKVLSLEETELAWNDAYWLAQAYFMTHQYARAEHLLTRPLRSAHSRRLAEEQQNSAGLAVTGSEGARIRPEGTASKEKNDGSRRQIPRAMDVIGVAISRARETAILPRYLLDKLPPNNAHHTLVHPVLPVRAEENGQKASKGKSVVRTGAPFLTTPLMPKSGSSSSLAGKRKDRTFTVSGTGTASSIGENDGENGSVESGNSGSAGGLGDEQNVNELDRDTGKVDVDMTTGSHVNDAEEWHKEDAQNLKDITDRKLAAFDGPVLANNSLACRCLAAQCQVRLGKYYQALDTLGGDTAPWNVKALQSEADPAADGGIKLGSTAHFLRGQICMRLDDLVKAGECFMHALAIDVKNYEAFCALVNGNLLSISEQWSFVKSLQYTAQAGTHPEDGEFIRLMYLSRLPKQAPEQLAEASASRRALMTQFKVQDNADVLWSLAEELFSQMRYADAFTITSRIMELSKDHEGALPIHVTCMFYMPKMRPTLFMLAHRLVEEDPESPSAWYAVGAWYGSAGRWAEARRYFSKATLLDPRFAPSWIAFAHSFANEGESDQAITAYATAARKFPYSHLPKLYIGMEHIHQGNLRLADVFLRGALAAAPKDPLALNELGVLEYVSDNVEKAINLFEQALAVSEQVQEPAAAWTVAHMNLAFALRQAGRDEEAKKRFLRVIELEPINIAAHVGVGMCEHKQGDLSAAIGWYHDALALNPRDIFCTALLDMALEESLKAPKKPASNGFKAQ</sequence>
<keyword evidence="3" id="KW-0498">Mitosis</keyword>
<evidence type="ECO:0000256" key="2">
    <source>
        <dbReference type="ARBA" id="ARBA00022737"/>
    </source>
</evidence>
<keyword evidence="10" id="KW-1185">Reference proteome</keyword>
<reference evidence="9" key="2">
    <citation type="journal article" date="2019" name="IMA Fungus">
        <title>Genome sequencing and comparison of five Tilletia species to identify candidate genes for the detection of regulated species infecting wheat.</title>
        <authorList>
            <person name="Nguyen H.D.T."/>
            <person name="Sultana T."/>
            <person name="Kesanakurti P."/>
            <person name="Hambleton S."/>
        </authorList>
    </citation>
    <scope>NUCLEOTIDE SEQUENCE</scope>
    <source>
        <strain evidence="9">DAOMC 236416</strain>
    </source>
</reference>
<dbReference type="SUPFAM" id="SSF48452">
    <property type="entry name" value="TPR-like"/>
    <property type="match status" value="2"/>
</dbReference>
<gene>
    <name evidence="9" type="ORF">A4X13_0g1415</name>
</gene>
<feature type="region of interest" description="Disordered" evidence="8">
    <location>
        <begin position="1"/>
        <end position="63"/>
    </location>
</feature>
<keyword evidence="6" id="KW-0131">Cell cycle</keyword>
<reference evidence="9" key="1">
    <citation type="submission" date="2016-04" db="EMBL/GenBank/DDBJ databases">
        <authorList>
            <person name="Nguyen H.D."/>
            <person name="Samba Siva P."/>
            <person name="Cullis J."/>
            <person name="Levesque C.A."/>
            <person name="Hambleton S."/>
        </authorList>
    </citation>
    <scope>NUCLEOTIDE SEQUENCE</scope>
    <source>
        <strain evidence="9">DAOMC 236416</strain>
    </source>
</reference>
<dbReference type="Gene3D" id="1.25.40.10">
    <property type="entry name" value="Tetratricopeptide repeat domain"/>
    <property type="match status" value="2"/>
</dbReference>
<feature type="repeat" description="TPR" evidence="7">
    <location>
        <begin position="694"/>
        <end position="727"/>
    </location>
</feature>
<dbReference type="Proteomes" id="UP000077521">
    <property type="component" value="Unassembled WGS sequence"/>
</dbReference>
<dbReference type="GO" id="GO:0016567">
    <property type="term" value="P:protein ubiquitination"/>
    <property type="evidence" value="ECO:0007669"/>
    <property type="project" value="TreeGrafter"/>
</dbReference>
<dbReference type="InterPro" id="IPR011990">
    <property type="entry name" value="TPR-like_helical_dom_sf"/>
</dbReference>
<evidence type="ECO:0008006" key="11">
    <source>
        <dbReference type="Google" id="ProtNLM"/>
    </source>
</evidence>
<dbReference type="GO" id="GO:0031145">
    <property type="term" value="P:anaphase-promoting complex-dependent catabolic process"/>
    <property type="evidence" value="ECO:0007669"/>
    <property type="project" value="TreeGrafter"/>
</dbReference>
<feature type="region of interest" description="Disordered" evidence="8">
    <location>
        <begin position="241"/>
        <end position="280"/>
    </location>
</feature>
<evidence type="ECO:0000256" key="5">
    <source>
        <dbReference type="ARBA" id="ARBA00022803"/>
    </source>
</evidence>
<evidence type="ECO:0000256" key="8">
    <source>
        <dbReference type="SAM" id="MobiDB-lite"/>
    </source>
</evidence>